<evidence type="ECO:0000256" key="1">
    <source>
        <dbReference type="ARBA" id="ARBA00022898"/>
    </source>
</evidence>
<dbReference type="SUPFAM" id="SSF53383">
    <property type="entry name" value="PLP-dependent transferases"/>
    <property type="match status" value="1"/>
</dbReference>
<name>A0ABQ2KX11_9NOCA</name>
<evidence type="ECO:0000313" key="3">
    <source>
        <dbReference type="EMBL" id="GGN94220.1"/>
    </source>
</evidence>
<proteinExistence type="predicted"/>
<dbReference type="InterPro" id="IPR015422">
    <property type="entry name" value="PyrdxlP-dep_Trfase_small"/>
</dbReference>
<gene>
    <name evidence="3" type="ORF">GCM10011610_56920</name>
</gene>
<dbReference type="InterPro" id="IPR015424">
    <property type="entry name" value="PyrdxlP-dep_Trfase"/>
</dbReference>
<feature type="domain" description="Aminotransferase class V" evidence="2">
    <location>
        <begin position="46"/>
        <end position="366"/>
    </location>
</feature>
<accession>A0ABQ2KX11</accession>
<comment type="caution">
    <text evidence="3">The sequence shown here is derived from an EMBL/GenBank/DDBJ whole genome shotgun (WGS) entry which is preliminary data.</text>
</comment>
<protein>
    <recommendedName>
        <fullName evidence="2">Aminotransferase class V domain-containing protein</fullName>
    </recommendedName>
</protein>
<dbReference type="Pfam" id="PF00266">
    <property type="entry name" value="Aminotran_5"/>
    <property type="match status" value="1"/>
</dbReference>
<evidence type="ECO:0000313" key="4">
    <source>
        <dbReference type="Proteomes" id="UP000658127"/>
    </source>
</evidence>
<dbReference type="InterPro" id="IPR015421">
    <property type="entry name" value="PyrdxlP-dep_Trfase_major"/>
</dbReference>
<dbReference type="PANTHER" id="PTHR43092:SF2">
    <property type="entry name" value="HERCYNYLCYSTEINE SULFOXIDE LYASE"/>
    <property type="match status" value="1"/>
</dbReference>
<keyword evidence="4" id="KW-1185">Reference proteome</keyword>
<keyword evidence="1" id="KW-0663">Pyridoxal phosphate</keyword>
<reference evidence="4" key="1">
    <citation type="journal article" date="2019" name="Int. J. Syst. Evol. Microbiol.">
        <title>The Global Catalogue of Microorganisms (GCM) 10K type strain sequencing project: providing services to taxonomists for standard genome sequencing and annotation.</title>
        <authorList>
            <consortium name="The Broad Institute Genomics Platform"/>
            <consortium name="The Broad Institute Genome Sequencing Center for Infectious Disease"/>
            <person name="Wu L."/>
            <person name="Ma J."/>
        </authorList>
    </citation>
    <scope>NUCLEOTIDE SEQUENCE [LARGE SCALE GENOMIC DNA]</scope>
    <source>
        <strain evidence="4">CGMCC 4.7329</strain>
    </source>
</reference>
<dbReference type="InterPro" id="IPR000192">
    <property type="entry name" value="Aminotrans_V_dom"/>
</dbReference>
<sequence>MKSSAVAEFPLRTDCIQFNHASYGLSSLRVIDEGERLRREIESDPTVHLGPELTARLEMQSANVAGALGVEPDRMTLCTNATSGAAAIIASVPLTSTSTVVILDVEYSSIRRAWEIACAKVGADLVPVAVPMPLESAADLLTELDARTPGPIDYLQISAITSSTAIQMPIPALAAWAKQRGGRLIVDAAHVPGHIPLMPQQWGASAVFGTLHKWFPTLRPVGFLWLDPELDDLIRPAEVSLTWDSPSLVERFSWPGTFDPAPRLCVDTAVDQWREWASEGLLDGCKALADNADRAIVDSGARCTSAPEYRPPRLRAYILDGASPLHVKDLLQSAGIRAWVGQGSHGECLLRLATHIYNDENDVDRVTHRIKEVLSR</sequence>
<dbReference type="RefSeq" id="WP_189033560.1">
    <property type="nucleotide sequence ID" value="NZ_BMNE01000008.1"/>
</dbReference>
<evidence type="ECO:0000259" key="2">
    <source>
        <dbReference type="Pfam" id="PF00266"/>
    </source>
</evidence>
<organism evidence="3 4">
    <name type="scientific">Nocardia rhizosphaerihabitans</name>
    <dbReference type="NCBI Taxonomy" id="1691570"/>
    <lineage>
        <taxon>Bacteria</taxon>
        <taxon>Bacillati</taxon>
        <taxon>Actinomycetota</taxon>
        <taxon>Actinomycetes</taxon>
        <taxon>Mycobacteriales</taxon>
        <taxon>Nocardiaceae</taxon>
        <taxon>Nocardia</taxon>
    </lineage>
</organism>
<dbReference type="Proteomes" id="UP000658127">
    <property type="component" value="Unassembled WGS sequence"/>
</dbReference>
<dbReference type="Gene3D" id="3.40.640.10">
    <property type="entry name" value="Type I PLP-dependent aspartate aminotransferase-like (Major domain)"/>
    <property type="match status" value="1"/>
</dbReference>
<dbReference type="EMBL" id="BMNE01000008">
    <property type="protein sequence ID" value="GGN94220.1"/>
    <property type="molecule type" value="Genomic_DNA"/>
</dbReference>
<dbReference type="Gene3D" id="3.90.1150.10">
    <property type="entry name" value="Aspartate Aminotransferase, domain 1"/>
    <property type="match status" value="1"/>
</dbReference>
<dbReference type="PANTHER" id="PTHR43092">
    <property type="entry name" value="L-CYSTEINE DESULFHYDRASE"/>
    <property type="match status" value="1"/>
</dbReference>